<dbReference type="RefSeq" id="WP_103967738.1">
    <property type="nucleotide sequence ID" value="NZ_FNUX01000072.1"/>
</dbReference>
<proteinExistence type="predicted"/>
<reference evidence="3 4" key="1">
    <citation type="submission" date="2016-10" db="EMBL/GenBank/DDBJ databases">
        <authorList>
            <person name="de Groot N.N."/>
        </authorList>
    </citation>
    <scope>NUCLEOTIDE SEQUENCE [LARGE SCALE GENOMIC DNA]</scope>
    <source>
        <strain evidence="3 4">Nm13</strain>
    </source>
</reference>
<dbReference type="OrthoDB" id="9762730at2"/>
<dbReference type="GO" id="GO:0006313">
    <property type="term" value="P:DNA transposition"/>
    <property type="evidence" value="ECO:0007669"/>
    <property type="project" value="InterPro"/>
</dbReference>
<feature type="domain" description="Transposase IS4-like" evidence="1">
    <location>
        <begin position="271"/>
        <end position="411"/>
    </location>
</feature>
<dbReference type="InterPro" id="IPR008490">
    <property type="entry name" value="Transposase_InsH_N"/>
</dbReference>
<sequence>MLRNSSTIHQPNLFGTDLLMQLDPGDPLLKLASAIPWQEFEESFSIHYTATTGAPSKPIRLMVGLLVLKQLENLSDEAVVLQWKRNPYYQAFCGMKEFQRRFPCHSTELVHFRKRIGAEGVERIFRMSVGLHGRAALEDTVHIDTTVQEKNITYPTDSKLAIRIINRLNKIGKAHGVSQRRTFVKEVKSLRLVIRHFRHVTKRAKAKRALKRLRTIAGILIRELRRELPQHCLFERYQKDFLLYERVLAQQPKDKNKIYSLHEPQVYCVAKGKDHKQYEYGSKASIASTAQGNLIVGVVSHEQNQHDSHTLPEILCHVEASRGKAVKQAVCDRGYRGKREVNGTRIILPGKALKRDSRYQKDKKRKQCRRRAAIEPVIGHLKSDYRLARNFLKGTIGDRINLLMAACAWNLKQWLLAIFWLSFPWRKLQNFPIFR</sequence>
<evidence type="ECO:0000313" key="4">
    <source>
        <dbReference type="Proteomes" id="UP000236753"/>
    </source>
</evidence>
<organism evidence="3 4">
    <name type="scientific">Nitrosomonas ureae</name>
    <dbReference type="NCBI Taxonomy" id="44577"/>
    <lineage>
        <taxon>Bacteria</taxon>
        <taxon>Pseudomonadati</taxon>
        <taxon>Pseudomonadota</taxon>
        <taxon>Betaproteobacteria</taxon>
        <taxon>Nitrosomonadales</taxon>
        <taxon>Nitrosomonadaceae</taxon>
        <taxon>Nitrosomonas</taxon>
    </lineage>
</organism>
<dbReference type="Proteomes" id="UP000236753">
    <property type="component" value="Unassembled WGS sequence"/>
</dbReference>
<dbReference type="Pfam" id="PF01609">
    <property type="entry name" value="DDE_Tnp_1"/>
    <property type="match status" value="1"/>
</dbReference>
<evidence type="ECO:0000259" key="1">
    <source>
        <dbReference type="Pfam" id="PF01609"/>
    </source>
</evidence>
<dbReference type="GO" id="GO:0004803">
    <property type="term" value="F:transposase activity"/>
    <property type="evidence" value="ECO:0007669"/>
    <property type="project" value="InterPro"/>
</dbReference>
<dbReference type="PANTHER" id="PTHR33803:SF3">
    <property type="entry name" value="BLL1974 PROTEIN"/>
    <property type="match status" value="1"/>
</dbReference>
<dbReference type="EMBL" id="FNUX01000072">
    <property type="protein sequence ID" value="SEG24853.1"/>
    <property type="molecule type" value="Genomic_DNA"/>
</dbReference>
<evidence type="ECO:0000313" key="3">
    <source>
        <dbReference type="EMBL" id="SEG24853.1"/>
    </source>
</evidence>
<dbReference type="Pfam" id="PF05598">
    <property type="entry name" value="DUF772"/>
    <property type="match status" value="1"/>
</dbReference>
<dbReference type="AlphaFoldDB" id="A0A1H5YL35"/>
<gene>
    <name evidence="3" type="ORF">SAMN05216334_1721</name>
</gene>
<protein>
    <submittedName>
        <fullName evidence="3">Transposase, IS5 family</fullName>
    </submittedName>
</protein>
<feature type="domain" description="Transposase InsH N-terminal" evidence="2">
    <location>
        <begin position="20"/>
        <end position="115"/>
    </location>
</feature>
<dbReference type="PANTHER" id="PTHR33803">
    <property type="entry name" value="IS1478 TRANSPOSASE"/>
    <property type="match status" value="1"/>
</dbReference>
<dbReference type="NCBIfam" id="NF033578">
    <property type="entry name" value="transpos_IS5_1"/>
    <property type="match status" value="1"/>
</dbReference>
<name>A0A1H5YL35_9PROT</name>
<dbReference type="InterPro" id="IPR047710">
    <property type="entry name" value="Transpos_IS5-like"/>
</dbReference>
<dbReference type="InterPro" id="IPR002559">
    <property type="entry name" value="Transposase_11"/>
</dbReference>
<evidence type="ECO:0000259" key="2">
    <source>
        <dbReference type="Pfam" id="PF05598"/>
    </source>
</evidence>
<accession>A0A1H5YL35</accession>
<dbReference type="GO" id="GO:0003677">
    <property type="term" value="F:DNA binding"/>
    <property type="evidence" value="ECO:0007669"/>
    <property type="project" value="InterPro"/>
</dbReference>